<feature type="compositionally biased region" description="Acidic residues" evidence="1">
    <location>
        <begin position="49"/>
        <end position="60"/>
    </location>
</feature>
<name>A0A5P1E8L0_ASPOF</name>
<gene>
    <name evidence="2" type="ORF">A4U43_C09F4290</name>
</gene>
<reference evidence="3" key="1">
    <citation type="journal article" date="2017" name="Nat. Commun.">
        <title>The asparagus genome sheds light on the origin and evolution of a young Y chromosome.</title>
        <authorList>
            <person name="Harkess A."/>
            <person name="Zhou J."/>
            <person name="Xu C."/>
            <person name="Bowers J.E."/>
            <person name="Van der Hulst R."/>
            <person name="Ayyampalayam S."/>
            <person name="Mercati F."/>
            <person name="Riccardi P."/>
            <person name="McKain M.R."/>
            <person name="Kakrana A."/>
            <person name="Tang H."/>
            <person name="Ray J."/>
            <person name="Groenendijk J."/>
            <person name="Arikit S."/>
            <person name="Mathioni S.M."/>
            <person name="Nakano M."/>
            <person name="Shan H."/>
            <person name="Telgmann-Rauber A."/>
            <person name="Kanno A."/>
            <person name="Yue Z."/>
            <person name="Chen H."/>
            <person name="Li W."/>
            <person name="Chen Y."/>
            <person name="Xu X."/>
            <person name="Zhang Y."/>
            <person name="Luo S."/>
            <person name="Chen H."/>
            <person name="Gao J."/>
            <person name="Mao Z."/>
            <person name="Pires J.C."/>
            <person name="Luo M."/>
            <person name="Kudrna D."/>
            <person name="Wing R.A."/>
            <person name="Meyers B.C."/>
            <person name="Yi K."/>
            <person name="Kong H."/>
            <person name="Lavrijsen P."/>
            <person name="Sunseri F."/>
            <person name="Falavigna A."/>
            <person name="Ye Y."/>
            <person name="Leebens-Mack J.H."/>
            <person name="Chen G."/>
        </authorList>
    </citation>
    <scope>NUCLEOTIDE SEQUENCE [LARGE SCALE GENOMIC DNA]</scope>
    <source>
        <strain evidence="3">cv. DH0086</strain>
    </source>
</reference>
<keyword evidence="3" id="KW-1185">Reference proteome</keyword>
<proteinExistence type="predicted"/>
<feature type="region of interest" description="Disordered" evidence="1">
    <location>
        <begin position="38"/>
        <end position="99"/>
    </location>
</feature>
<evidence type="ECO:0000313" key="2">
    <source>
        <dbReference type="EMBL" id="ONK57807.1"/>
    </source>
</evidence>
<dbReference type="AlphaFoldDB" id="A0A5P1E8L0"/>
<sequence>MDDAAVELVMRGIWWRQWVELENEGDQSVVRGAGRRQDGGLFLDVDNGDKEDEESIEGSEVDSWVSRSGGDLGGVQEGDLDDEAHTTSPSTDLRSRVGY</sequence>
<evidence type="ECO:0000313" key="3">
    <source>
        <dbReference type="Proteomes" id="UP000243459"/>
    </source>
</evidence>
<protein>
    <submittedName>
        <fullName evidence="2">Uncharacterized protein</fullName>
    </submittedName>
</protein>
<evidence type="ECO:0000256" key="1">
    <source>
        <dbReference type="SAM" id="MobiDB-lite"/>
    </source>
</evidence>
<accession>A0A5P1E8L0</accession>
<dbReference type="Proteomes" id="UP000243459">
    <property type="component" value="Chromosome 9"/>
</dbReference>
<organism evidence="2 3">
    <name type="scientific">Asparagus officinalis</name>
    <name type="common">Garden asparagus</name>
    <dbReference type="NCBI Taxonomy" id="4686"/>
    <lineage>
        <taxon>Eukaryota</taxon>
        <taxon>Viridiplantae</taxon>
        <taxon>Streptophyta</taxon>
        <taxon>Embryophyta</taxon>
        <taxon>Tracheophyta</taxon>
        <taxon>Spermatophyta</taxon>
        <taxon>Magnoliopsida</taxon>
        <taxon>Liliopsida</taxon>
        <taxon>Asparagales</taxon>
        <taxon>Asparagaceae</taxon>
        <taxon>Asparagoideae</taxon>
        <taxon>Asparagus</taxon>
    </lineage>
</organism>
<dbReference type="Gramene" id="ONK57807">
    <property type="protein sequence ID" value="ONK57807"/>
    <property type="gene ID" value="A4U43_C09F4290"/>
</dbReference>
<dbReference type="EMBL" id="CM007389">
    <property type="protein sequence ID" value="ONK57807.1"/>
    <property type="molecule type" value="Genomic_DNA"/>
</dbReference>